<dbReference type="InterPro" id="IPR014752">
    <property type="entry name" value="Arrestin-like_C"/>
</dbReference>
<evidence type="ECO:0000313" key="4">
    <source>
        <dbReference type="EMBL" id="CAF1282793.1"/>
    </source>
</evidence>
<reference evidence="4" key="1">
    <citation type="submission" date="2021-02" db="EMBL/GenBank/DDBJ databases">
        <authorList>
            <person name="Nowell W R."/>
        </authorList>
    </citation>
    <scope>NUCLEOTIDE SEQUENCE</scope>
</reference>
<dbReference type="EMBL" id="CAJNOJ010000202">
    <property type="protein sequence ID" value="CAF1282793.1"/>
    <property type="molecule type" value="Genomic_DNA"/>
</dbReference>
<dbReference type="PANTHER" id="PTHR11188:SF17">
    <property type="entry name" value="FI21816P1"/>
    <property type="match status" value="1"/>
</dbReference>
<proteinExistence type="inferred from homology"/>
<dbReference type="PANTHER" id="PTHR11188">
    <property type="entry name" value="ARRESTIN DOMAIN CONTAINING PROTEIN"/>
    <property type="match status" value="1"/>
</dbReference>
<organism evidence="4 6">
    <name type="scientific">Adineta ricciae</name>
    <name type="common">Rotifer</name>
    <dbReference type="NCBI Taxonomy" id="249248"/>
    <lineage>
        <taxon>Eukaryota</taxon>
        <taxon>Metazoa</taxon>
        <taxon>Spiralia</taxon>
        <taxon>Gnathifera</taxon>
        <taxon>Rotifera</taxon>
        <taxon>Eurotatoria</taxon>
        <taxon>Bdelloidea</taxon>
        <taxon>Adinetida</taxon>
        <taxon>Adinetidae</taxon>
        <taxon>Adineta</taxon>
    </lineage>
</organism>
<comment type="caution">
    <text evidence="4">The sequence shown here is derived from an EMBL/GenBank/DDBJ whole genome shotgun (WGS) entry which is preliminary data.</text>
</comment>
<sequence>MGNSTSSAITISLDRTNPFYCSSEIVSGMVALSILQGEVKANEIYITLTGEIGYTTTRTVSNSRGQSSTRTEYHHVPFYTAKGIFARPEPGQTELILGQGQYSWPFQISLTEYLPPTLNQPLAYPHVRYYLQVIVDKPWYKPNTRETQYITVYPRVNLLQMPQCLISTYFGSQNRKNVILKGTLNKLGYVPGELITFTLDIENSRRVLIQHIDLSMLQSFHIVRNTRGFTIFQTTLPKIVNTREEQIRETYSILIPSIPMPPSYQFQGGIHRSAAVDVSYILRVAVKVEGMFTDFDVKIPITMGTEPTPDLLQQQAFNPLSVTYSASPEQSMFIDSDEPPPAYHSVVEDVK</sequence>
<dbReference type="AlphaFoldDB" id="A0A815C664"/>
<evidence type="ECO:0000256" key="1">
    <source>
        <dbReference type="ARBA" id="ARBA00005298"/>
    </source>
</evidence>
<gene>
    <name evidence="4" type="ORF">EDS130_LOCUS29650</name>
    <name evidence="3" type="ORF">XAT740_LOCUS9432</name>
</gene>
<keyword evidence="5" id="KW-1185">Reference proteome</keyword>
<dbReference type="SUPFAM" id="SSF81296">
    <property type="entry name" value="E set domains"/>
    <property type="match status" value="2"/>
</dbReference>
<evidence type="ECO:0000313" key="6">
    <source>
        <dbReference type="Proteomes" id="UP000663852"/>
    </source>
</evidence>
<evidence type="ECO:0000313" key="5">
    <source>
        <dbReference type="Proteomes" id="UP000663828"/>
    </source>
</evidence>
<comment type="similarity">
    <text evidence="1">Belongs to the arrestin family.</text>
</comment>
<dbReference type="InterPro" id="IPR014756">
    <property type="entry name" value="Ig_E-set"/>
</dbReference>
<dbReference type="Gene3D" id="2.60.40.640">
    <property type="match status" value="2"/>
</dbReference>
<dbReference type="EMBL" id="CAJNOR010000486">
    <property type="protein sequence ID" value="CAF0928356.1"/>
    <property type="molecule type" value="Genomic_DNA"/>
</dbReference>
<accession>A0A815C664</accession>
<dbReference type="SMART" id="SM01017">
    <property type="entry name" value="Arrestin_C"/>
    <property type="match status" value="1"/>
</dbReference>
<dbReference type="Pfam" id="PF02752">
    <property type="entry name" value="Arrestin_C"/>
    <property type="match status" value="1"/>
</dbReference>
<dbReference type="Proteomes" id="UP000663852">
    <property type="component" value="Unassembled WGS sequence"/>
</dbReference>
<evidence type="ECO:0000313" key="3">
    <source>
        <dbReference type="EMBL" id="CAF0928356.1"/>
    </source>
</evidence>
<protein>
    <recommendedName>
        <fullName evidence="2">Arrestin C-terminal-like domain-containing protein</fullName>
    </recommendedName>
</protein>
<dbReference type="GO" id="GO:0015031">
    <property type="term" value="P:protein transport"/>
    <property type="evidence" value="ECO:0007669"/>
    <property type="project" value="TreeGrafter"/>
</dbReference>
<dbReference type="Proteomes" id="UP000663828">
    <property type="component" value="Unassembled WGS sequence"/>
</dbReference>
<dbReference type="OrthoDB" id="2333384at2759"/>
<feature type="domain" description="Arrestin C-terminal-like" evidence="2">
    <location>
        <begin position="174"/>
        <end position="308"/>
    </location>
</feature>
<dbReference type="InterPro" id="IPR011022">
    <property type="entry name" value="Arrestin_C-like"/>
</dbReference>
<dbReference type="GO" id="GO:0005737">
    <property type="term" value="C:cytoplasm"/>
    <property type="evidence" value="ECO:0007669"/>
    <property type="project" value="TreeGrafter"/>
</dbReference>
<name>A0A815C664_ADIRI</name>
<evidence type="ECO:0000259" key="2">
    <source>
        <dbReference type="SMART" id="SM01017"/>
    </source>
</evidence>
<dbReference type="InterPro" id="IPR050357">
    <property type="entry name" value="Arrestin_domain-protein"/>
</dbReference>
<dbReference type="Pfam" id="PF00339">
    <property type="entry name" value="Arrestin_N"/>
    <property type="match status" value="1"/>
</dbReference>
<dbReference type="InterPro" id="IPR011021">
    <property type="entry name" value="Arrestin-like_N"/>
</dbReference>